<protein>
    <recommendedName>
        <fullName evidence="4">Outer membrane protein beta-barrel domain-containing protein</fullName>
    </recommendedName>
</protein>
<dbReference type="InterPro" id="IPR011250">
    <property type="entry name" value="OMP/PagP_B-barrel"/>
</dbReference>
<accession>A0ABX2PL23</accession>
<dbReference type="SUPFAM" id="SSF56925">
    <property type="entry name" value="OMPA-like"/>
    <property type="match status" value="1"/>
</dbReference>
<feature type="signal peptide" evidence="1">
    <location>
        <begin position="1"/>
        <end position="23"/>
    </location>
</feature>
<keyword evidence="1" id="KW-0732">Signal</keyword>
<keyword evidence="3" id="KW-1185">Reference proteome</keyword>
<dbReference type="EMBL" id="JABXWT010000001">
    <property type="protein sequence ID" value="NVO54818.1"/>
    <property type="molecule type" value="Genomic_DNA"/>
</dbReference>
<evidence type="ECO:0000256" key="1">
    <source>
        <dbReference type="SAM" id="SignalP"/>
    </source>
</evidence>
<dbReference type="RefSeq" id="WP_176861784.1">
    <property type="nucleotide sequence ID" value="NZ_JABXWT010000001.1"/>
</dbReference>
<name>A0ABX2PL23_9RHOB</name>
<evidence type="ECO:0008006" key="4">
    <source>
        <dbReference type="Google" id="ProtNLM"/>
    </source>
</evidence>
<proteinExistence type="predicted"/>
<dbReference type="Proteomes" id="UP000630805">
    <property type="component" value="Unassembled WGS sequence"/>
</dbReference>
<comment type="caution">
    <text evidence="2">The sequence shown here is derived from an EMBL/GenBank/DDBJ whole genome shotgun (WGS) entry which is preliminary data.</text>
</comment>
<evidence type="ECO:0000313" key="2">
    <source>
        <dbReference type="EMBL" id="NVO54818.1"/>
    </source>
</evidence>
<sequence length="238" mass="25895">MDNAKYTAAAIVVFASLANTAPASDWDYTIAPYVWGPEFRTSLDIGQNPPVDGSTSIFDILNSAFLIAGEARNGRWAIGGEFNYLNLGNDVSIGPFSDIANWELDGIMASLVAGYAVFEDDKSRFEAFGGLRHWDLDLSTTVAGFTASTDESWTDPLIGARYSGAINERWSVTAMGNVGGFDVGSKFQWEAVVQASWNWTDRIDVAGGYRHLSVDFQDSLNVIDLILTGPYVALAFNF</sequence>
<dbReference type="Gene3D" id="2.40.160.20">
    <property type="match status" value="1"/>
</dbReference>
<reference evidence="2 3" key="1">
    <citation type="submission" date="2020-06" db="EMBL/GenBank/DDBJ databases">
        <authorList>
            <person name="Cao W.R."/>
        </authorList>
    </citation>
    <scope>NUCLEOTIDE SEQUENCE [LARGE SCALE GENOMIC DNA]</scope>
    <source>
        <strain evidence="2 3">B1Z28</strain>
    </source>
</reference>
<feature type="chain" id="PRO_5046285620" description="Outer membrane protein beta-barrel domain-containing protein" evidence="1">
    <location>
        <begin position="24"/>
        <end position="238"/>
    </location>
</feature>
<evidence type="ECO:0000313" key="3">
    <source>
        <dbReference type="Proteomes" id="UP000630805"/>
    </source>
</evidence>
<organism evidence="2 3">
    <name type="scientific">Ruegeria haliotis</name>
    <dbReference type="NCBI Taxonomy" id="2747601"/>
    <lineage>
        <taxon>Bacteria</taxon>
        <taxon>Pseudomonadati</taxon>
        <taxon>Pseudomonadota</taxon>
        <taxon>Alphaproteobacteria</taxon>
        <taxon>Rhodobacterales</taxon>
        <taxon>Roseobacteraceae</taxon>
        <taxon>Ruegeria</taxon>
    </lineage>
</organism>
<gene>
    <name evidence="2" type="ORF">HW561_03330</name>
</gene>